<feature type="compositionally biased region" description="Basic and acidic residues" evidence="1">
    <location>
        <begin position="318"/>
        <end position="334"/>
    </location>
</feature>
<feature type="compositionally biased region" description="Polar residues" evidence="1">
    <location>
        <begin position="305"/>
        <end position="317"/>
    </location>
</feature>
<dbReference type="KEGG" id="hvo:HVO_D0003"/>
<dbReference type="EnsemblBacteria" id="ADE01640">
    <property type="protein sequence ID" value="ADE01640"/>
    <property type="gene ID" value="HVO_D0003"/>
</dbReference>
<geneLocation type="plasmid" evidence="2 3">
    <name>pHV2</name>
</geneLocation>
<evidence type="ECO:0000313" key="3">
    <source>
        <dbReference type="Proteomes" id="UP000008243"/>
    </source>
</evidence>
<protein>
    <submittedName>
        <fullName evidence="2">Plasmid replication protein RepH-like protein</fullName>
    </submittedName>
</protein>
<dbReference type="RefSeq" id="WP_006655019.1">
    <property type="nucleotide sequence ID" value="NC_013965.1"/>
</dbReference>
<name>D4GQ30_HALVD</name>
<dbReference type="InterPro" id="IPR036388">
    <property type="entry name" value="WH-like_DNA-bd_sf"/>
</dbReference>
<dbReference type="SUPFAM" id="SSF46785">
    <property type="entry name" value="Winged helix' DNA-binding domain"/>
    <property type="match status" value="1"/>
</dbReference>
<accession>D4GQ30</accession>
<dbReference type="GeneID" id="8919381"/>
<dbReference type="Proteomes" id="UP000008243">
    <property type="component" value="Plasmid pHV2"/>
</dbReference>
<organism evidence="2 3">
    <name type="scientific">Haloferax volcanii (strain ATCC 29605 / DSM 3757 / JCM 8879 / NBRC 14742 / NCIMB 2012 / VKM B-1768 / DS2)</name>
    <name type="common">Halobacterium volcanii</name>
    <dbReference type="NCBI Taxonomy" id="309800"/>
    <lineage>
        <taxon>Archaea</taxon>
        <taxon>Methanobacteriati</taxon>
        <taxon>Methanobacteriota</taxon>
        <taxon>Stenosarchaea group</taxon>
        <taxon>Halobacteria</taxon>
        <taxon>Halobacteriales</taxon>
        <taxon>Haloferacaceae</taxon>
        <taxon>Haloferax</taxon>
    </lineage>
</organism>
<evidence type="ECO:0000256" key="1">
    <source>
        <dbReference type="SAM" id="MobiDB-lite"/>
    </source>
</evidence>
<feature type="region of interest" description="Disordered" evidence="1">
    <location>
        <begin position="305"/>
        <end position="347"/>
    </location>
</feature>
<evidence type="ECO:0000313" key="2">
    <source>
        <dbReference type="EMBL" id="ADE01640.1"/>
    </source>
</evidence>
<dbReference type="HOGENOM" id="CLU_326694_0_0_2"/>
<dbReference type="Gene3D" id="1.10.10.10">
    <property type="entry name" value="Winged helix-like DNA-binding domain superfamily/Winged helix DNA-binding domain"/>
    <property type="match status" value="1"/>
</dbReference>
<keyword evidence="2" id="KW-0614">Plasmid</keyword>
<gene>
    <name evidence="2" type="ordered locus">HVO_D0003</name>
</gene>
<dbReference type="AlphaFoldDB" id="D4GQ30"/>
<sequence length="881" mass="98110">MYDTDDTTAHEPTEKRSLRFATDLEADVSLTDWTALRVHRVIFDETESQFALLEALQTAADGVDILEFEHRLSSCGFDVDGSVVKLARRAVAGERRALWDLIRYARRLGHDEMGQPQSALEDALAFTRLLGYSNPQQTIAIGLNAAFRETRRDQADEIIEYVLTLSESVDVVLGGSEIDRVYLHNYYGDILPSSVTNPCNDTRNDYSITTLVDVVGTDGLAVEILRTVGETESGHMAYSALQSAFSQYDRTTVSRRLNEKLIEYGLCEKYGARGNLRIEILDKGALYLEELAKEKERQKALQDYVTNTPKPNHNTRVITDRPRGGREDDHRPTAEGEASTTPDGRVRLPRYHGVDYLSYAETVSAAKTPPKKGVSVTNYPVEPKSDRGEAGWGYLEDENTLVVSAEYDSAMSHVVMIARALLDPKTFDQVLTEDRLAELDGLIEDGTYVRGSRNLGWLADSVDSAGEYVDVLEDARDELLDMTRSLAHEDYECETSEYLSRITKTAMGLAGTAFHVLDLLDIDVVWEARLPDYNRHPERYGEDNAELLATTLAKNAPIAATYGNHVVRRLLFEDRDEKRRQSFDPVVDASNPYANLIASISVVGDFGNRADHVAGVIEDRLSNPGEIHEDAPEIALKVPVVVEHGPSTVARVTRAMCRAKGLDATRDAIRLFSGFARTPYDVAHAIGRGLSQEATPREIRSSEVRLSLASLPSKRLLEDATPTVRAMISTLLATNLSLSKTELAEKAGISTQSVRNHLPTLVAMGLVDETEGQCRLNLSFTDEQERHKRILPSFMLTESFTRDVLFETLEALDELTEEVIEIWVQCGPNGLPDIDRLHTMYDWVDWVRPLLSSLTEERDETVQTLSIGPEIAQQPLTEAGS</sequence>
<dbReference type="OrthoDB" id="325948at2157"/>
<reference evidence="2 3" key="1">
    <citation type="journal article" date="2010" name="PLoS ONE">
        <title>The complete genome sequence of Haloferax volcanii DS2, a model archaeon.</title>
        <authorList>
            <person name="Hartman A.L."/>
            <person name="Norais C."/>
            <person name="Badger J.H."/>
            <person name="Delmas S."/>
            <person name="Haldenby S."/>
            <person name="Madupu R."/>
            <person name="Robinson J."/>
            <person name="Khouri H."/>
            <person name="Ren Q."/>
            <person name="Lowe T.M."/>
            <person name="Maupin-Furlow J."/>
            <person name="Pohlschroder M."/>
            <person name="Daniels C."/>
            <person name="Pfeiffer F."/>
            <person name="Allers T."/>
            <person name="Eisen J.A."/>
        </authorList>
    </citation>
    <scope>NUCLEOTIDE SEQUENCE [LARGE SCALE GENOMIC DNA]</scope>
    <source>
        <strain evidence="3">ATCC 29605 / DSM 3757 / JCM 8879 / NBRC 14742 / NCIMB 2012 / VKM B-1768 / DS2</strain>
        <plasmid evidence="3">pHV2</plasmid>
    </source>
</reference>
<dbReference type="InterPro" id="IPR036390">
    <property type="entry name" value="WH_DNA-bd_sf"/>
</dbReference>
<dbReference type="EMBL" id="CP001954">
    <property type="protein sequence ID" value="ADE01640.1"/>
    <property type="molecule type" value="Genomic_DNA"/>
</dbReference>
<proteinExistence type="predicted"/>
<keyword evidence="3" id="KW-1185">Reference proteome</keyword>